<dbReference type="Pfam" id="PF10502">
    <property type="entry name" value="Peptidase_S26"/>
    <property type="match status" value="1"/>
</dbReference>
<dbReference type="GO" id="GO:0005886">
    <property type="term" value="C:plasma membrane"/>
    <property type="evidence" value="ECO:0007669"/>
    <property type="project" value="UniProtKB-SubCell"/>
</dbReference>
<dbReference type="EC" id="3.4.21.89" evidence="4 7"/>
<keyword evidence="10" id="KW-1185">Reference proteome</keyword>
<evidence type="ECO:0000256" key="2">
    <source>
        <dbReference type="ARBA" id="ARBA00004401"/>
    </source>
</evidence>
<sequence length="145" mass="15790">MVLVLGLRIWVVEPLTVSSTSMEPTGLSGSTIFLLKTSPPPDTFTAGQLVVFQSPEDGHTTLKRVIAVGGQHVSIEDAILYVDNVRIDEPFVDHSRIDGTYFGPVTVPEGHVFVLGDNRALSIDSREFGAVPLKNFTATLLWLQN</sequence>
<dbReference type="PRINTS" id="PR00727">
    <property type="entry name" value="LEADERPTASE"/>
</dbReference>
<evidence type="ECO:0000256" key="7">
    <source>
        <dbReference type="RuleBase" id="RU362042"/>
    </source>
</evidence>
<accession>A0A4R9BNW2</accession>
<dbReference type="NCBIfam" id="TIGR02227">
    <property type="entry name" value="sigpep_I_bact"/>
    <property type="match status" value="1"/>
</dbReference>
<dbReference type="Proteomes" id="UP000297626">
    <property type="component" value="Unassembled WGS sequence"/>
</dbReference>
<evidence type="ECO:0000256" key="6">
    <source>
        <dbReference type="PIRSR" id="PIRSR600223-1"/>
    </source>
</evidence>
<dbReference type="SUPFAM" id="SSF51306">
    <property type="entry name" value="LexA/Signal peptidase"/>
    <property type="match status" value="1"/>
</dbReference>
<proteinExistence type="inferred from homology"/>
<evidence type="ECO:0000313" key="10">
    <source>
        <dbReference type="Proteomes" id="UP000297626"/>
    </source>
</evidence>
<evidence type="ECO:0000259" key="8">
    <source>
        <dbReference type="Pfam" id="PF10502"/>
    </source>
</evidence>
<dbReference type="EMBL" id="SOHN01000011">
    <property type="protein sequence ID" value="TFD87940.1"/>
    <property type="molecule type" value="Genomic_DNA"/>
</dbReference>
<dbReference type="GO" id="GO:0004252">
    <property type="term" value="F:serine-type endopeptidase activity"/>
    <property type="evidence" value="ECO:0007669"/>
    <property type="project" value="InterPro"/>
</dbReference>
<dbReference type="PROSITE" id="PS00761">
    <property type="entry name" value="SPASE_I_3"/>
    <property type="match status" value="1"/>
</dbReference>
<reference evidence="9 10" key="1">
    <citation type="submission" date="2019-03" db="EMBL/GenBank/DDBJ databases">
        <title>Genomics of glacier-inhabiting Cryobacterium strains.</title>
        <authorList>
            <person name="Liu Q."/>
            <person name="Xin Y.-H."/>
        </authorList>
    </citation>
    <scope>NUCLEOTIDE SEQUENCE [LARGE SCALE GENOMIC DNA]</scope>
    <source>
        <strain evidence="9 10">Sr54</strain>
    </source>
</reference>
<feature type="domain" description="Peptidase S26" evidence="8">
    <location>
        <begin position="2"/>
        <end position="139"/>
    </location>
</feature>
<dbReference type="InterPro" id="IPR036286">
    <property type="entry name" value="LexA/Signal_pep-like_sf"/>
</dbReference>
<dbReference type="GO" id="GO:0006465">
    <property type="term" value="P:signal peptide processing"/>
    <property type="evidence" value="ECO:0007669"/>
    <property type="project" value="InterPro"/>
</dbReference>
<dbReference type="InterPro" id="IPR019533">
    <property type="entry name" value="Peptidase_S26"/>
</dbReference>
<dbReference type="PANTHER" id="PTHR43390">
    <property type="entry name" value="SIGNAL PEPTIDASE I"/>
    <property type="match status" value="1"/>
</dbReference>
<protein>
    <recommendedName>
        <fullName evidence="4 7">Signal peptidase I</fullName>
        <ecNumber evidence="4 7">3.4.21.89</ecNumber>
    </recommendedName>
</protein>
<evidence type="ECO:0000256" key="4">
    <source>
        <dbReference type="ARBA" id="ARBA00013208"/>
    </source>
</evidence>
<evidence type="ECO:0000256" key="5">
    <source>
        <dbReference type="ARBA" id="ARBA00022801"/>
    </source>
</evidence>
<comment type="similarity">
    <text evidence="3 7">Belongs to the peptidase S26 family.</text>
</comment>
<dbReference type="CDD" id="cd06530">
    <property type="entry name" value="S26_SPase_I"/>
    <property type="match status" value="1"/>
</dbReference>
<dbReference type="AlphaFoldDB" id="A0A4R9BNW2"/>
<comment type="catalytic activity">
    <reaction evidence="1 7">
        <text>Cleavage of hydrophobic, N-terminal signal or leader sequences from secreted and periplasmic proteins.</text>
        <dbReference type="EC" id="3.4.21.89"/>
    </reaction>
</comment>
<gene>
    <name evidence="9" type="primary">lepB</name>
    <name evidence="9" type="ORF">E3T51_10335</name>
</gene>
<dbReference type="GO" id="GO:0009003">
    <property type="term" value="F:signal peptidase activity"/>
    <property type="evidence" value="ECO:0007669"/>
    <property type="project" value="UniProtKB-EC"/>
</dbReference>
<dbReference type="InterPro" id="IPR000223">
    <property type="entry name" value="Pept_S26A_signal_pept_1"/>
</dbReference>
<dbReference type="Gene3D" id="2.10.109.10">
    <property type="entry name" value="Umud Fragment, subunit A"/>
    <property type="match status" value="1"/>
</dbReference>
<evidence type="ECO:0000256" key="1">
    <source>
        <dbReference type="ARBA" id="ARBA00000677"/>
    </source>
</evidence>
<comment type="caution">
    <text evidence="9">The sequence shown here is derived from an EMBL/GenBank/DDBJ whole genome shotgun (WGS) entry which is preliminary data.</text>
</comment>
<feature type="active site" evidence="6">
    <location>
        <position position="21"/>
    </location>
</feature>
<organism evidence="9 10">
    <name type="scientific">Cryobacterium serini</name>
    <dbReference type="NCBI Taxonomy" id="1259201"/>
    <lineage>
        <taxon>Bacteria</taxon>
        <taxon>Bacillati</taxon>
        <taxon>Actinomycetota</taxon>
        <taxon>Actinomycetes</taxon>
        <taxon>Micrococcales</taxon>
        <taxon>Microbacteriaceae</taxon>
        <taxon>Cryobacterium</taxon>
    </lineage>
</organism>
<name>A0A4R9BNW2_9MICO</name>
<dbReference type="PROSITE" id="PS00760">
    <property type="entry name" value="SPASE_I_2"/>
    <property type="match status" value="1"/>
</dbReference>
<keyword evidence="5 7" id="KW-0378">Hydrolase</keyword>
<comment type="subcellular location">
    <subcellularLocation>
        <location evidence="2">Cell membrane</location>
        <topology evidence="2">Single-pass type II membrane protein</topology>
    </subcellularLocation>
    <subcellularLocation>
        <location evidence="7">Membrane</location>
        <topology evidence="7">Single-pass type II membrane protein</topology>
    </subcellularLocation>
</comment>
<dbReference type="PANTHER" id="PTHR43390:SF1">
    <property type="entry name" value="CHLOROPLAST PROCESSING PEPTIDASE"/>
    <property type="match status" value="1"/>
</dbReference>
<evidence type="ECO:0000256" key="3">
    <source>
        <dbReference type="ARBA" id="ARBA00009370"/>
    </source>
</evidence>
<keyword evidence="7" id="KW-0645">Protease</keyword>
<evidence type="ECO:0000313" key="9">
    <source>
        <dbReference type="EMBL" id="TFD87940.1"/>
    </source>
</evidence>
<feature type="active site" evidence="6">
    <location>
        <position position="63"/>
    </location>
</feature>
<dbReference type="InterPro" id="IPR019757">
    <property type="entry name" value="Pept_S26A_signal_pept_1_Lys-AS"/>
</dbReference>
<dbReference type="InterPro" id="IPR019758">
    <property type="entry name" value="Pept_S26A_signal_pept_1_CS"/>
</dbReference>